<evidence type="ECO:0000313" key="2">
    <source>
        <dbReference type="EMBL" id="ADE55698.1"/>
    </source>
</evidence>
<sequence>MARKCISFTCLFLVVFSLCGCKSHKAADAAGFQLNPDRLSSTKEAIGELVDDPEREVQLLGIIDGYESELWRLVNQAQTIQDQIVRVNANYDATQKDLEVLYLQSNELIKELVDLSANYSLRLRSHCTEDEWAQITGEKVPAFKFTF</sequence>
<accession>D5EPW5</accession>
<dbReference type="STRING" id="583355.Caka_2683"/>
<dbReference type="EMBL" id="CP001998">
    <property type="protein sequence ID" value="ADE55698.1"/>
    <property type="molecule type" value="Genomic_DNA"/>
</dbReference>
<evidence type="ECO:0000313" key="3">
    <source>
        <dbReference type="Proteomes" id="UP000000925"/>
    </source>
</evidence>
<name>D5EPW5_CORAD</name>
<feature type="chain" id="PRO_5003071337" evidence="1">
    <location>
        <begin position="27"/>
        <end position="147"/>
    </location>
</feature>
<dbReference type="AlphaFoldDB" id="D5EPW5"/>
<gene>
    <name evidence="2" type="ordered locus">Caka_2683</name>
</gene>
<dbReference type="RefSeq" id="WP_013044420.1">
    <property type="nucleotide sequence ID" value="NC_014008.1"/>
</dbReference>
<dbReference type="Proteomes" id="UP000000925">
    <property type="component" value="Chromosome"/>
</dbReference>
<dbReference type="HOGENOM" id="CLU_1764926_0_0_0"/>
<evidence type="ECO:0000256" key="1">
    <source>
        <dbReference type="SAM" id="SignalP"/>
    </source>
</evidence>
<dbReference type="PROSITE" id="PS51257">
    <property type="entry name" value="PROKAR_LIPOPROTEIN"/>
    <property type="match status" value="1"/>
</dbReference>
<protein>
    <submittedName>
        <fullName evidence="2">Uncharacterized protein</fullName>
    </submittedName>
</protein>
<keyword evidence="1" id="KW-0732">Signal</keyword>
<keyword evidence="3" id="KW-1185">Reference proteome</keyword>
<organism evidence="2 3">
    <name type="scientific">Coraliomargarita akajimensis (strain DSM 45221 / IAM 15411 / JCM 23193 / KCTC 12865 / 04OKA010-24)</name>
    <dbReference type="NCBI Taxonomy" id="583355"/>
    <lineage>
        <taxon>Bacteria</taxon>
        <taxon>Pseudomonadati</taxon>
        <taxon>Verrucomicrobiota</taxon>
        <taxon>Opitutia</taxon>
        <taxon>Puniceicoccales</taxon>
        <taxon>Coraliomargaritaceae</taxon>
        <taxon>Coraliomargarita</taxon>
    </lineage>
</organism>
<reference evidence="2 3" key="1">
    <citation type="journal article" date="2010" name="Stand. Genomic Sci.">
        <title>Complete genome sequence of Coraliomargarita akajimensis type strain (04OKA010-24).</title>
        <authorList>
            <person name="Mavromatis K."/>
            <person name="Abt B."/>
            <person name="Brambilla E."/>
            <person name="Lapidus A."/>
            <person name="Copeland A."/>
            <person name="Deshpande S."/>
            <person name="Nolan M."/>
            <person name="Lucas S."/>
            <person name="Tice H."/>
            <person name="Cheng J.F."/>
            <person name="Han C."/>
            <person name="Detter J.C."/>
            <person name="Woyke T."/>
            <person name="Goodwin L."/>
            <person name="Pitluck S."/>
            <person name="Held B."/>
            <person name="Brettin T."/>
            <person name="Tapia R."/>
            <person name="Ivanova N."/>
            <person name="Mikhailova N."/>
            <person name="Pati A."/>
            <person name="Liolios K."/>
            <person name="Chen A."/>
            <person name="Palaniappan K."/>
            <person name="Land M."/>
            <person name="Hauser L."/>
            <person name="Chang Y.J."/>
            <person name="Jeffries C.D."/>
            <person name="Rohde M."/>
            <person name="Goker M."/>
            <person name="Bristow J."/>
            <person name="Eisen J.A."/>
            <person name="Markowitz V."/>
            <person name="Hugenholtz P."/>
            <person name="Klenk H.P."/>
            <person name="Kyrpides N.C."/>
        </authorList>
    </citation>
    <scope>NUCLEOTIDE SEQUENCE [LARGE SCALE GENOMIC DNA]</scope>
    <source>
        <strain evidence="3">DSM 45221 / IAM 15411 / JCM 23193 / KCTC 12865</strain>
    </source>
</reference>
<dbReference type="KEGG" id="caa:Caka_2683"/>
<feature type="signal peptide" evidence="1">
    <location>
        <begin position="1"/>
        <end position="26"/>
    </location>
</feature>
<proteinExistence type="predicted"/>